<evidence type="ECO:0000256" key="2">
    <source>
        <dbReference type="SAM" id="Phobius"/>
    </source>
</evidence>
<gene>
    <name evidence="3" type="ORF">V565_010640</name>
</gene>
<evidence type="ECO:0000256" key="1">
    <source>
        <dbReference type="SAM" id="Coils"/>
    </source>
</evidence>
<keyword evidence="1" id="KW-0175">Coiled coil</keyword>
<keyword evidence="2" id="KW-1133">Transmembrane helix</keyword>
<keyword evidence="2 3" id="KW-0812">Transmembrane</keyword>
<keyword evidence="2" id="KW-0472">Membrane</keyword>
<organism evidence="3 4">
    <name type="scientific">Rhizoctonia solani 123E</name>
    <dbReference type="NCBI Taxonomy" id="1423351"/>
    <lineage>
        <taxon>Eukaryota</taxon>
        <taxon>Fungi</taxon>
        <taxon>Dikarya</taxon>
        <taxon>Basidiomycota</taxon>
        <taxon>Agaricomycotina</taxon>
        <taxon>Agaricomycetes</taxon>
        <taxon>Cantharellales</taxon>
        <taxon>Ceratobasidiaceae</taxon>
        <taxon>Rhizoctonia</taxon>
    </lineage>
</organism>
<dbReference type="EMBL" id="AZST01000014">
    <property type="protein sequence ID" value="KEP54964.1"/>
    <property type="molecule type" value="Genomic_DNA"/>
</dbReference>
<proteinExistence type="predicted"/>
<reference evidence="3 4" key="1">
    <citation type="submission" date="2013-12" db="EMBL/GenBank/DDBJ databases">
        <authorList>
            <person name="Cubeta M."/>
            <person name="Pakala S."/>
            <person name="Fedorova N."/>
            <person name="Thomas E."/>
            <person name="Dean R."/>
            <person name="Jabaji S."/>
            <person name="Neate S."/>
            <person name="Toda T."/>
            <person name="Tavantzis S."/>
            <person name="Vilgalys R."/>
            <person name="Bharathan N."/>
            <person name="Pakala S."/>
            <person name="Losada L.S."/>
            <person name="Zafar N."/>
            <person name="Nierman W."/>
        </authorList>
    </citation>
    <scope>NUCLEOTIDE SEQUENCE [LARGE SCALE GENOMIC DNA]</scope>
    <source>
        <strain evidence="3 4">123E</strain>
    </source>
</reference>
<dbReference type="AlphaFoldDB" id="A0A074S6U6"/>
<evidence type="ECO:0000313" key="3">
    <source>
        <dbReference type="EMBL" id="KEP54964.1"/>
    </source>
</evidence>
<name>A0A074S6U6_9AGAM</name>
<dbReference type="OrthoDB" id="3232130at2759"/>
<dbReference type="Proteomes" id="UP000027456">
    <property type="component" value="Unassembled WGS sequence"/>
</dbReference>
<feature type="transmembrane region" description="Helical" evidence="2">
    <location>
        <begin position="34"/>
        <end position="55"/>
    </location>
</feature>
<protein>
    <submittedName>
        <fullName evidence="3">Putative transmembrane protein</fullName>
    </submittedName>
</protein>
<keyword evidence="4" id="KW-1185">Reference proteome</keyword>
<comment type="caution">
    <text evidence="3">The sequence shown here is derived from an EMBL/GenBank/DDBJ whole genome shotgun (WGS) entry which is preliminary data.</text>
</comment>
<feature type="coiled-coil region" evidence="1">
    <location>
        <begin position="101"/>
        <end position="128"/>
    </location>
</feature>
<accession>A0A074S6U6</accession>
<evidence type="ECO:0000313" key="4">
    <source>
        <dbReference type="Proteomes" id="UP000027456"/>
    </source>
</evidence>
<sequence>MTITIQKSTSEPEASWSSIGLPTLVSQVPQRPGIGHLLLFTSLFVPLVFLPYIPLRRHLWQQTRQLEVLKSHLGNQLSVTKENSRKLVAAIQENQQLGHEVQALRPELQKLGDALEELKKENKDKEVRDLNQAQWNQEILGAIERMRKDTRPLTPETFKQLSEALVHLAAFVEAEERRYGMHPGLEDESNGVGVMRALAMRLLSVSGMEHTPEEVKKVGNCG</sequence>
<dbReference type="HOGENOM" id="CLU_1245973_0_0_1"/>